<evidence type="ECO:0000256" key="6">
    <source>
        <dbReference type="ARBA" id="ARBA00023136"/>
    </source>
</evidence>
<evidence type="ECO:0000256" key="8">
    <source>
        <dbReference type="PROSITE-ProRule" id="PRU01360"/>
    </source>
</evidence>
<evidence type="ECO:0000259" key="12">
    <source>
        <dbReference type="Pfam" id="PF07715"/>
    </source>
</evidence>
<keyword evidence="7 8" id="KW-0998">Cell outer membrane</keyword>
<keyword evidence="2 8" id="KW-0813">Transport</keyword>
<dbReference type="InterPro" id="IPR023997">
    <property type="entry name" value="TonB-dep_OMP_SusC/RagA_CS"/>
</dbReference>
<dbReference type="Pfam" id="PF00593">
    <property type="entry name" value="TonB_dep_Rec_b-barrel"/>
    <property type="match status" value="1"/>
</dbReference>
<evidence type="ECO:0000313" key="14">
    <source>
        <dbReference type="Proteomes" id="UP001225761"/>
    </source>
</evidence>
<dbReference type="Gene3D" id="2.60.40.1120">
    <property type="entry name" value="Carboxypeptidase-like, regulatory domain"/>
    <property type="match status" value="1"/>
</dbReference>
<dbReference type="InterPro" id="IPR008969">
    <property type="entry name" value="CarboxyPept-like_regulatory"/>
</dbReference>
<feature type="domain" description="TonB-dependent receptor plug" evidence="12">
    <location>
        <begin position="121"/>
        <end position="223"/>
    </location>
</feature>
<dbReference type="EMBL" id="JASHIE010000018">
    <property type="protein sequence ID" value="MDI9877229.1"/>
    <property type="molecule type" value="Genomic_DNA"/>
</dbReference>
<organism evidence="13 14">
    <name type="scientific">Flectobacillus rivi</name>
    <dbReference type="NCBI Taxonomy" id="2984209"/>
    <lineage>
        <taxon>Bacteria</taxon>
        <taxon>Pseudomonadati</taxon>
        <taxon>Bacteroidota</taxon>
        <taxon>Cytophagia</taxon>
        <taxon>Cytophagales</taxon>
        <taxon>Flectobacillaceae</taxon>
        <taxon>Flectobacillus</taxon>
    </lineage>
</organism>
<dbReference type="Proteomes" id="UP001225761">
    <property type="component" value="Unassembled WGS sequence"/>
</dbReference>
<name>A0ABT6Z805_9BACT</name>
<dbReference type="SUPFAM" id="SSF49464">
    <property type="entry name" value="Carboxypeptidase regulatory domain-like"/>
    <property type="match status" value="1"/>
</dbReference>
<proteinExistence type="inferred from homology"/>
<comment type="caution">
    <text evidence="13">The sequence shown here is derived from an EMBL/GenBank/DDBJ whole genome shotgun (WGS) entry which is preliminary data.</text>
</comment>
<evidence type="ECO:0000256" key="3">
    <source>
        <dbReference type="ARBA" id="ARBA00022452"/>
    </source>
</evidence>
<dbReference type="Gene3D" id="2.170.130.10">
    <property type="entry name" value="TonB-dependent receptor, plug domain"/>
    <property type="match status" value="1"/>
</dbReference>
<gene>
    <name evidence="13" type="ORF">QM481_22000</name>
</gene>
<protein>
    <submittedName>
        <fullName evidence="13">SusC/RagA family TonB-linked outer membrane protein</fullName>
    </submittedName>
</protein>
<evidence type="ECO:0000256" key="10">
    <source>
        <dbReference type="SAM" id="SignalP"/>
    </source>
</evidence>
<dbReference type="NCBIfam" id="TIGR04057">
    <property type="entry name" value="SusC_RagA_signa"/>
    <property type="match status" value="1"/>
</dbReference>
<dbReference type="PROSITE" id="PS52016">
    <property type="entry name" value="TONB_DEPENDENT_REC_3"/>
    <property type="match status" value="1"/>
</dbReference>
<dbReference type="RefSeq" id="WP_283383350.1">
    <property type="nucleotide sequence ID" value="NZ_JASHIE010000018.1"/>
</dbReference>
<dbReference type="InterPro" id="IPR000531">
    <property type="entry name" value="Beta-barrel_TonB"/>
</dbReference>
<evidence type="ECO:0000256" key="9">
    <source>
        <dbReference type="RuleBase" id="RU003357"/>
    </source>
</evidence>
<dbReference type="Gene3D" id="2.40.170.20">
    <property type="entry name" value="TonB-dependent receptor, beta-barrel domain"/>
    <property type="match status" value="1"/>
</dbReference>
<feature type="chain" id="PRO_5046469594" evidence="10">
    <location>
        <begin position="24"/>
        <end position="1064"/>
    </location>
</feature>
<feature type="signal peptide" evidence="10">
    <location>
        <begin position="1"/>
        <end position="23"/>
    </location>
</feature>
<keyword evidence="5 9" id="KW-0798">TonB box</keyword>
<keyword evidence="10" id="KW-0732">Signal</keyword>
<dbReference type="Pfam" id="PF07715">
    <property type="entry name" value="Plug"/>
    <property type="match status" value="1"/>
</dbReference>
<dbReference type="InterPro" id="IPR023996">
    <property type="entry name" value="TonB-dep_OMP_SusC/RagA"/>
</dbReference>
<keyword evidence="3 8" id="KW-1134">Transmembrane beta strand</keyword>
<dbReference type="InterPro" id="IPR012910">
    <property type="entry name" value="Plug_dom"/>
</dbReference>
<dbReference type="InterPro" id="IPR037066">
    <property type="entry name" value="Plug_dom_sf"/>
</dbReference>
<keyword evidence="14" id="KW-1185">Reference proteome</keyword>
<evidence type="ECO:0000256" key="1">
    <source>
        <dbReference type="ARBA" id="ARBA00004571"/>
    </source>
</evidence>
<keyword evidence="4 8" id="KW-0812">Transmembrane</keyword>
<evidence type="ECO:0000256" key="7">
    <source>
        <dbReference type="ARBA" id="ARBA00023237"/>
    </source>
</evidence>
<dbReference type="InterPro" id="IPR036942">
    <property type="entry name" value="Beta-barrel_TonB_sf"/>
</dbReference>
<evidence type="ECO:0000256" key="4">
    <source>
        <dbReference type="ARBA" id="ARBA00022692"/>
    </source>
</evidence>
<evidence type="ECO:0000313" key="13">
    <source>
        <dbReference type="EMBL" id="MDI9877229.1"/>
    </source>
</evidence>
<dbReference type="NCBIfam" id="TIGR04056">
    <property type="entry name" value="OMP_RagA_SusC"/>
    <property type="match status" value="1"/>
</dbReference>
<dbReference type="SUPFAM" id="SSF56935">
    <property type="entry name" value="Porins"/>
    <property type="match status" value="1"/>
</dbReference>
<dbReference type="Pfam" id="PF13715">
    <property type="entry name" value="CarbopepD_reg_2"/>
    <property type="match status" value="1"/>
</dbReference>
<accession>A0ABT6Z805</accession>
<dbReference type="InterPro" id="IPR039426">
    <property type="entry name" value="TonB-dep_rcpt-like"/>
</dbReference>
<feature type="domain" description="TonB-dependent receptor-like beta-barrel" evidence="11">
    <location>
        <begin position="474"/>
        <end position="1027"/>
    </location>
</feature>
<sequence>MNNHLRNFLVLFLFVLTCGYAQAQTTVKGVVSSKEDGTALPGVTVVLKGTTKGTTTDKDGKFSIAATGNGTLVISSVGYTKQEIAIQNRTTIDVSLEGDAQMLNEVLIVGYGTVNKATHVGSSAQIGKDVIATKPVANVMNALVGAAPGVQATLSGGAPGSEPTIRVRGFGSLSASNSALYVVDGVPFNGSTATLNPDDIESISVLKDAATTAIYGSRGANGVIMITTKKGKEGRNNFNVSASVGVIARGLPEYETVSAQQYYPLMWEVNRNTLVYGSLKVPQDIASSIASGLTTAYGGRTFSSTYNLLGNYNPFNVSPTQIVDVNGQLNPNAQLLYPEDLNWANAMQQGGKSRKNYTINYDGGTSKSDYFVSLGYTKEQGYLLKSDFERFTGRVSVNTQATKWLKTGLNLNGTYSMANIDAGSDGGTSFINPFYISRFMAPIYPVYKHDPTTGAYVLDANGNKVYDMGDSRPNSSGRHTIWENELNQRNQIRGLLGARTFATISILPSLKATTNLSFDLQDTHYRTYDNPTIGDGAPAGRSYHYLYRTTNYTWNQLLEYDKSFGKHHVNVLGGHENFTYKYNYLQGSRSGIIVDGITELPNFATVLGVSSYEDNYTLESFFARANYDFDKKYILNASIRRDGNSRFAPGVRWANFWSVGGAYNIEREDFFDVKWVDLLKVRASYGVVGNDRLNDPSGNAMYYPYQALYTLGRNNNAEPGFTQASIPNPNLTWETANNFDLGVDFSLFKGRLSGSLEYFNRETDGLIFNVPLPLASGGTTSGGFTTPKNIGNLYNRGLELQLTGDIINTGDFKYSATINATTLKNQITKMPENQPLIISGSKGLSVGHSIYDFYMRQFYGVDSETGNALYKTNILTTNGKVIGADTVTTVLSEANLRYNGASSIPDVYGSMNNNFSYKNFTLSVQLTYQLGGKVYDSAYGSLMHGGTYGTAMHVDALRRWQKAGDVTDVPRFDNGNIANQAGGSTRFLTDASYLMLNNVTLTYKIPSNWLAKIGAKNASIYFSGENLGLLSARKGMNVTGSFNGTVDNTYNFNRVMSIGARLGF</sequence>
<evidence type="ECO:0000256" key="5">
    <source>
        <dbReference type="ARBA" id="ARBA00023077"/>
    </source>
</evidence>
<keyword evidence="6 8" id="KW-0472">Membrane</keyword>
<comment type="subcellular location">
    <subcellularLocation>
        <location evidence="1 8">Cell outer membrane</location>
        <topology evidence="1 8">Multi-pass membrane protein</topology>
    </subcellularLocation>
</comment>
<comment type="similarity">
    <text evidence="8 9">Belongs to the TonB-dependent receptor family.</text>
</comment>
<evidence type="ECO:0000256" key="2">
    <source>
        <dbReference type="ARBA" id="ARBA00022448"/>
    </source>
</evidence>
<evidence type="ECO:0000259" key="11">
    <source>
        <dbReference type="Pfam" id="PF00593"/>
    </source>
</evidence>
<reference evidence="13 14" key="1">
    <citation type="submission" date="2023-05" db="EMBL/GenBank/DDBJ databases">
        <title>Novel species of genus Flectobacillus isolated from stream in China.</title>
        <authorList>
            <person name="Lu H."/>
        </authorList>
    </citation>
    <scope>NUCLEOTIDE SEQUENCE [LARGE SCALE GENOMIC DNA]</scope>
    <source>
        <strain evidence="13 14">LFS242W</strain>
    </source>
</reference>